<feature type="signal peptide" evidence="2">
    <location>
        <begin position="1"/>
        <end position="30"/>
    </location>
</feature>
<feature type="domain" description="Galactose oxidase-like Early set" evidence="4">
    <location>
        <begin position="471"/>
        <end position="566"/>
    </location>
</feature>
<dbReference type="PANTHER" id="PTHR32208:SF54">
    <property type="entry name" value="ALDEHYDE OXIDASE GLOX-LIKE"/>
    <property type="match status" value="1"/>
</dbReference>
<evidence type="ECO:0000259" key="3">
    <source>
        <dbReference type="Pfam" id="PF07250"/>
    </source>
</evidence>
<dbReference type="AlphaFoldDB" id="A0A068UWT6"/>
<dbReference type="Pfam" id="PF07250">
    <property type="entry name" value="Glyoxal_oxid_N"/>
    <property type="match status" value="1"/>
</dbReference>
<dbReference type="InterPro" id="IPR037293">
    <property type="entry name" value="Gal_Oxidase_central_sf"/>
</dbReference>
<accession>A0A068UWT6</accession>
<dbReference type="Gene3D" id="2.130.10.80">
    <property type="entry name" value="Galactose oxidase/kelch, beta-propeller"/>
    <property type="match status" value="1"/>
</dbReference>
<feature type="chain" id="PRO_5001658316" description="Galactose oxidase-like Early set domain-containing protein" evidence="2">
    <location>
        <begin position="31"/>
        <end position="570"/>
    </location>
</feature>
<dbReference type="OrthoDB" id="2019572at2759"/>
<dbReference type="InterPro" id="IPR013783">
    <property type="entry name" value="Ig-like_fold"/>
</dbReference>
<sequence>MVQRNFLSFLIKCIVFLLFFLLLSTELCNAARELSSRGNRKGKWQLLLKNAGVVAMHMALTHYDTVVILDQIGSQQSGYRLKRRLNGTKCDHRNRDSEDWSCYAHSVEYDIMRNKIRPLHINSDTWCSSGSILSDGTIIQTGGYGGGSRRIRYFKPCDHNGRCDWKQNKHSLSDMRWYASNLLLPDKDRVIVVGGRRIFTYEFVPKLSSREKAYDLPFLHKTYERRREGNNLYPFLHLSSDGNLFIFANRDSILFNYKRRKVVKTFPRIPKDGGRSYPSTGSSVILPLDHENGFQKVEVMICGGAAPGAYGAADEGKFLKGLSSCGRMVITGNRHKWKMENMPGPRVMSDMLILPTGHILIINGAKRGCAGWENAASPALEPYLYKPQKRQGRRFTVLKAAKIPRMYHSSAILLPDGRVLVAGSNPNRRYEFKNVKYPTELRLQAFVPDHMDQKFDHRRAHNLSISTSKGEENIGYGREFGVHFWLRGKISSKDVIFSVYAVPFTTHSLSMNQRMLRLKCKKMLKDENGLVNAIVEAPPSANVAPAGYYLLTVVNGGIPSKSQWIRFTHK</sequence>
<evidence type="ECO:0000259" key="4">
    <source>
        <dbReference type="Pfam" id="PF09118"/>
    </source>
</evidence>
<evidence type="ECO:0000313" key="6">
    <source>
        <dbReference type="Proteomes" id="UP000295252"/>
    </source>
</evidence>
<dbReference type="InterPro" id="IPR011043">
    <property type="entry name" value="Gal_Oxase/kelch_b-propeller"/>
</dbReference>
<name>A0A068UWT6_COFCA</name>
<dbReference type="PhylomeDB" id="A0A068UWT6"/>
<dbReference type="InterPro" id="IPR009880">
    <property type="entry name" value="Glyoxal_oxidase_N"/>
</dbReference>
<reference evidence="6" key="1">
    <citation type="journal article" date="2014" name="Science">
        <title>The coffee genome provides insight into the convergent evolution of caffeine biosynthesis.</title>
        <authorList>
            <person name="Denoeud F."/>
            <person name="Carretero-Paulet L."/>
            <person name="Dereeper A."/>
            <person name="Droc G."/>
            <person name="Guyot R."/>
            <person name="Pietrella M."/>
            <person name="Zheng C."/>
            <person name="Alberti A."/>
            <person name="Anthony F."/>
            <person name="Aprea G."/>
            <person name="Aury J.M."/>
            <person name="Bento P."/>
            <person name="Bernard M."/>
            <person name="Bocs S."/>
            <person name="Campa C."/>
            <person name="Cenci A."/>
            <person name="Combes M.C."/>
            <person name="Crouzillat D."/>
            <person name="Da Silva C."/>
            <person name="Daddiego L."/>
            <person name="De Bellis F."/>
            <person name="Dussert S."/>
            <person name="Garsmeur O."/>
            <person name="Gayraud T."/>
            <person name="Guignon V."/>
            <person name="Jahn K."/>
            <person name="Jamilloux V."/>
            <person name="Joet T."/>
            <person name="Labadie K."/>
            <person name="Lan T."/>
            <person name="Leclercq J."/>
            <person name="Lepelley M."/>
            <person name="Leroy T."/>
            <person name="Li L.T."/>
            <person name="Librado P."/>
            <person name="Lopez L."/>
            <person name="Munoz A."/>
            <person name="Noel B."/>
            <person name="Pallavicini A."/>
            <person name="Perrotta G."/>
            <person name="Poncet V."/>
            <person name="Pot D."/>
            <person name="Priyono X."/>
            <person name="Rigoreau M."/>
            <person name="Rouard M."/>
            <person name="Rozas J."/>
            <person name="Tranchant-Dubreuil C."/>
            <person name="VanBuren R."/>
            <person name="Zhang Q."/>
            <person name="Andrade A.C."/>
            <person name="Argout X."/>
            <person name="Bertrand B."/>
            <person name="de Kochko A."/>
            <person name="Graziosi G."/>
            <person name="Henry R.J."/>
            <person name="Jayarama X."/>
            <person name="Ming R."/>
            <person name="Nagai C."/>
            <person name="Rounsley S."/>
            <person name="Sankoff D."/>
            <person name="Giuliano G."/>
            <person name="Albert V.A."/>
            <person name="Wincker P."/>
            <person name="Lashermes P."/>
        </authorList>
    </citation>
    <scope>NUCLEOTIDE SEQUENCE [LARGE SCALE GENOMIC DNA]</scope>
    <source>
        <strain evidence="6">cv. DH200-94</strain>
    </source>
</reference>
<dbReference type="OMA" id="MNQRMLK"/>
<keyword evidence="1 2" id="KW-0732">Signal</keyword>
<proteinExistence type="predicted"/>
<dbReference type="STRING" id="49390.A0A068UWT6"/>
<dbReference type="Gene3D" id="2.60.40.10">
    <property type="entry name" value="Immunoglobulins"/>
    <property type="match status" value="1"/>
</dbReference>
<evidence type="ECO:0000313" key="5">
    <source>
        <dbReference type="EMBL" id="CDP12684.1"/>
    </source>
</evidence>
<dbReference type="EMBL" id="HG739154">
    <property type="protein sequence ID" value="CDP12684.1"/>
    <property type="molecule type" value="Genomic_DNA"/>
</dbReference>
<dbReference type="SUPFAM" id="SSF50965">
    <property type="entry name" value="Galactose oxidase, central domain"/>
    <property type="match status" value="1"/>
</dbReference>
<dbReference type="Proteomes" id="UP000295252">
    <property type="component" value="Chromosome VI"/>
</dbReference>
<gene>
    <name evidence="5" type="ORF">GSCOC_T00037273001</name>
</gene>
<dbReference type="InterPro" id="IPR015202">
    <property type="entry name" value="GO-like_E_set"/>
</dbReference>
<dbReference type="InterPro" id="IPR014756">
    <property type="entry name" value="Ig_E-set"/>
</dbReference>
<evidence type="ECO:0008006" key="7">
    <source>
        <dbReference type="Google" id="ProtNLM"/>
    </source>
</evidence>
<protein>
    <recommendedName>
        <fullName evidence="7">Galactose oxidase-like Early set domain-containing protein</fullName>
    </recommendedName>
</protein>
<dbReference type="CDD" id="cd02851">
    <property type="entry name" value="E_set_GO_C"/>
    <property type="match status" value="1"/>
</dbReference>
<dbReference type="SUPFAM" id="SSF81296">
    <property type="entry name" value="E set domains"/>
    <property type="match status" value="1"/>
</dbReference>
<keyword evidence="6" id="KW-1185">Reference proteome</keyword>
<dbReference type="PANTHER" id="PTHR32208">
    <property type="entry name" value="SECRETED PROTEIN-RELATED"/>
    <property type="match status" value="1"/>
</dbReference>
<dbReference type="Pfam" id="PF09118">
    <property type="entry name" value="GO-like_E_set"/>
    <property type="match status" value="1"/>
</dbReference>
<organism evidence="5 6">
    <name type="scientific">Coffea canephora</name>
    <name type="common">Robusta coffee</name>
    <dbReference type="NCBI Taxonomy" id="49390"/>
    <lineage>
        <taxon>Eukaryota</taxon>
        <taxon>Viridiplantae</taxon>
        <taxon>Streptophyta</taxon>
        <taxon>Embryophyta</taxon>
        <taxon>Tracheophyta</taxon>
        <taxon>Spermatophyta</taxon>
        <taxon>Magnoliopsida</taxon>
        <taxon>eudicotyledons</taxon>
        <taxon>Gunneridae</taxon>
        <taxon>Pentapetalae</taxon>
        <taxon>asterids</taxon>
        <taxon>lamiids</taxon>
        <taxon>Gentianales</taxon>
        <taxon>Rubiaceae</taxon>
        <taxon>Ixoroideae</taxon>
        <taxon>Gardenieae complex</taxon>
        <taxon>Bertiereae - Coffeeae clade</taxon>
        <taxon>Coffeeae</taxon>
        <taxon>Coffea</taxon>
    </lineage>
</organism>
<dbReference type="Gramene" id="CDP12684">
    <property type="protein sequence ID" value="CDP12684"/>
    <property type="gene ID" value="GSCOC_T00037273001"/>
</dbReference>
<dbReference type="InParanoid" id="A0A068UWT6"/>
<evidence type="ECO:0000256" key="1">
    <source>
        <dbReference type="ARBA" id="ARBA00022729"/>
    </source>
</evidence>
<feature type="domain" description="Glyoxal oxidase N-terminal" evidence="3">
    <location>
        <begin position="56"/>
        <end position="449"/>
    </location>
</feature>
<evidence type="ECO:0000256" key="2">
    <source>
        <dbReference type="SAM" id="SignalP"/>
    </source>
</evidence>